<sequence length="153" mass="17195">RTEDVLIQGISRCPRLGLGFLALITRILTMLVSEFMKGTKREYFYASLYAGLYYESQVQCHVKLESIVSIIDYQNELFSQISGPTVGEVKTVSDMHERKAEMARQSDAFIALPGGYGTMEETLEMITWSQLGIHDKPVGLLNVDGYYNSLLAL</sequence>
<evidence type="ECO:0000313" key="7">
    <source>
        <dbReference type="EMBL" id="KAF6163247.1"/>
    </source>
</evidence>
<dbReference type="OrthoDB" id="414463at2759"/>
<comment type="catalytic activity">
    <reaction evidence="5 6">
        <text>9-ribosyl-trans-zeatin 5'-phosphate + H2O = trans-zeatin + D-ribose 5-phosphate</text>
        <dbReference type="Rhea" id="RHEA:48564"/>
        <dbReference type="ChEBI" id="CHEBI:15377"/>
        <dbReference type="ChEBI" id="CHEBI:16522"/>
        <dbReference type="ChEBI" id="CHEBI:78346"/>
        <dbReference type="ChEBI" id="CHEBI:87947"/>
        <dbReference type="EC" id="3.2.2.n1"/>
    </reaction>
</comment>
<dbReference type="Pfam" id="PF03641">
    <property type="entry name" value="Lysine_decarbox"/>
    <property type="match status" value="1"/>
</dbReference>
<evidence type="ECO:0000256" key="6">
    <source>
        <dbReference type="RuleBase" id="RU363015"/>
    </source>
</evidence>
<name>A0A7J7N7Z2_9MAGN</name>
<dbReference type="GO" id="GO:0005634">
    <property type="term" value="C:nucleus"/>
    <property type="evidence" value="ECO:0007669"/>
    <property type="project" value="TreeGrafter"/>
</dbReference>
<dbReference type="PANTHER" id="PTHR31223">
    <property type="entry name" value="LOG FAMILY PROTEIN YJL055W"/>
    <property type="match status" value="1"/>
</dbReference>
<evidence type="ECO:0000313" key="8">
    <source>
        <dbReference type="Proteomes" id="UP000541444"/>
    </source>
</evidence>
<dbReference type="EMBL" id="JACGCM010000999">
    <property type="protein sequence ID" value="KAF6163247.1"/>
    <property type="molecule type" value="Genomic_DNA"/>
</dbReference>
<evidence type="ECO:0000256" key="3">
    <source>
        <dbReference type="ARBA" id="ARBA00022712"/>
    </source>
</evidence>
<organism evidence="7 8">
    <name type="scientific">Kingdonia uniflora</name>
    <dbReference type="NCBI Taxonomy" id="39325"/>
    <lineage>
        <taxon>Eukaryota</taxon>
        <taxon>Viridiplantae</taxon>
        <taxon>Streptophyta</taxon>
        <taxon>Embryophyta</taxon>
        <taxon>Tracheophyta</taxon>
        <taxon>Spermatophyta</taxon>
        <taxon>Magnoliopsida</taxon>
        <taxon>Ranunculales</taxon>
        <taxon>Circaeasteraceae</taxon>
        <taxon>Kingdonia</taxon>
    </lineage>
</organism>
<proteinExistence type="inferred from homology"/>
<dbReference type="GO" id="GO:0005829">
    <property type="term" value="C:cytosol"/>
    <property type="evidence" value="ECO:0007669"/>
    <property type="project" value="TreeGrafter"/>
</dbReference>
<evidence type="ECO:0000256" key="1">
    <source>
        <dbReference type="ARBA" id="ARBA00006763"/>
    </source>
</evidence>
<dbReference type="Gene3D" id="3.40.50.450">
    <property type="match status" value="1"/>
</dbReference>
<comment type="catalytic activity">
    <reaction evidence="4 6">
        <text>N(6)-(dimethylallyl)adenosine 5'-phosphate + H2O = N(6)-dimethylallyladenine + D-ribose 5-phosphate</text>
        <dbReference type="Rhea" id="RHEA:48560"/>
        <dbReference type="ChEBI" id="CHEBI:15377"/>
        <dbReference type="ChEBI" id="CHEBI:17660"/>
        <dbReference type="ChEBI" id="CHEBI:57526"/>
        <dbReference type="ChEBI" id="CHEBI:78346"/>
        <dbReference type="EC" id="3.2.2.n1"/>
    </reaction>
</comment>
<dbReference type="InterPro" id="IPR031100">
    <property type="entry name" value="LOG_fam"/>
</dbReference>
<evidence type="ECO:0000256" key="5">
    <source>
        <dbReference type="ARBA" id="ARBA00049153"/>
    </source>
</evidence>
<dbReference type="GO" id="GO:0009691">
    <property type="term" value="P:cytokinin biosynthetic process"/>
    <property type="evidence" value="ECO:0007669"/>
    <property type="project" value="UniProtKB-UniRule"/>
</dbReference>
<evidence type="ECO:0000256" key="4">
    <source>
        <dbReference type="ARBA" id="ARBA00047718"/>
    </source>
</evidence>
<protein>
    <recommendedName>
        <fullName evidence="2 6">Cytokinin riboside 5'-monophosphate phosphoribohydrolase</fullName>
        <ecNumber evidence="2 6">3.2.2.n1</ecNumber>
    </recommendedName>
</protein>
<dbReference type="NCBIfam" id="TIGR00730">
    <property type="entry name" value="Rossman fold protein, TIGR00730 family"/>
    <property type="match status" value="1"/>
</dbReference>
<dbReference type="GO" id="GO:0016799">
    <property type="term" value="F:hydrolase activity, hydrolyzing N-glycosyl compounds"/>
    <property type="evidence" value="ECO:0007669"/>
    <property type="project" value="TreeGrafter"/>
</dbReference>
<accession>A0A7J7N7Z2</accession>
<reference evidence="7 8" key="1">
    <citation type="journal article" date="2020" name="IScience">
        <title>Genome Sequencing of the Endangered Kingdonia uniflora (Circaeasteraceae, Ranunculales) Reveals Potential Mechanisms of Evolutionary Specialization.</title>
        <authorList>
            <person name="Sun Y."/>
            <person name="Deng T."/>
            <person name="Zhang A."/>
            <person name="Moore M.J."/>
            <person name="Landis J.B."/>
            <person name="Lin N."/>
            <person name="Zhang H."/>
            <person name="Zhang X."/>
            <person name="Huang J."/>
            <person name="Zhang X."/>
            <person name="Sun H."/>
            <person name="Wang H."/>
        </authorList>
    </citation>
    <scope>NUCLEOTIDE SEQUENCE [LARGE SCALE GENOMIC DNA]</scope>
    <source>
        <strain evidence="7">TB1705</strain>
        <tissue evidence="7">Leaf</tissue>
    </source>
</reference>
<comment type="caution">
    <text evidence="7">The sequence shown here is derived from an EMBL/GenBank/DDBJ whole genome shotgun (WGS) entry which is preliminary data.</text>
</comment>
<dbReference type="SUPFAM" id="SSF102405">
    <property type="entry name" value="MCP/YpsA-like"/>
    <property type="match status" value="1"/>
</dbReference>
<comment type="function">
    <text evidence="6">Cytokinin-activating enzyme working in the direct activation pathway. Phosphoribohydrolase that converts inactive cytokinin nucleotides to the biologically active free-base forms.</text>
</comment>
<dbReference type="PANTHER" id="PTHR31223:SF11">
    <property type="entry name" value="CYTOKININ RIBOSIDE 5'-MONOPHOSPHATE PHOSPHORIBOHYDROLASE LOG8-RELATED"/>
    <property type="match status" value="1"/>
</dbReference>
<keyword evidence="8" id="KW-1185">Reference proteome</keyword>
<keyword evidence="3 6" id="KW-0203">Cytokinin biosynthesis</keyword>
<keyword evidence="6" id="KW-0378">Hydrolase</keyword>
<comment type="similarity">
    <text evidence="1 6">Belongs to the LOG family.</text>
</comment>
<feature type="non-terminal residue" evidence="7">
    <location>
        <position position="1"/>
    </location>
</feature>
<dbReference type="Proteomes" id="UP000541444">
    <property type="component" value="Unassembled WGS sequence"/>
</dbReference>
<dbReference type="AlphaFoldDB" id="A0A7J7N7Z2"/>
<dbReference type="InterPro" id="IPR005269">
    <property type="entry name" value="LOG"/>
</dbReference>
<evidence type="ECO:0000256" key="2">
    <source>
        <dbReference type="ARBA" id="ARBA00012205"/>
    </source>
</evidence>
<gene>
    <name evidence="7" type="ORF">GIB67_025111</name>
</gene>
<dbReference type="EC" id="3.2.2.n1" evidence="2 6"/>